<protein>
    <submittedName>
        <fullName evidence="2">Nuclear transport factor 2 family protein</fullName>
    </submittedName>
</protein>
<keyword evidence="3" id="KW-1185">Reference proteome</keyword>
<evidence type="ECO:0000259" key="1">
    <source>
        <dbReference type="Pfam" id="PF12680"/>
    </source>
</evidence>
<feature type="domain" description="SnoaL-like" evidence="1">
    <location>
        <begin position="36"/>
        <end position="118"/>
    </location>
</feature>
<dbReference type="Proteomes" id="UP000292346">
    <property type="component" value="Unassembled WGS sequence"/>
</dbReference>
<dbReference type="Gene3D" id="3.10.450.50">
    <property type="match status" value="1"/>
</dbReference>
<dbReference type="AlphaFoldDB" id="A0A4R0HBA9"/>
<dbReference type="InterPro" id="IPR037401">
    <property type="entry name" value="SnoaL-like"/>
</dbReference>
<dbReference type="OrthoDB" id="7064268at2"/>
<name>A0A4R0HBA9_9ACTN</name>
<reference evidence="2 3" key="1">
    <citation type="submission" date="2019-02" db="EMBL/GenBank/DDBJ databases">
        <title>Kribbella capetownensis sp. nov. and Kribbella speibonae sp. nov., isolated from soil.</title>
        <authorList>
            <person name="Curtis S.M."/>
            <person name="Norton I."/>
            <person name="Everest G.J."/>
            <person name="Meyers P.R."/>
        </authorList>
    </citation>
    <scope>NUCLEOTIDE SEQUENCE [LARGE SCALE GENOMIC DNA]</scope>
    <source>
        <strain evidence="2 3">KCTC 29219</strain>
    </source>
</reference>
<comment type="caution">
    <text evidence="2">The sequence shown here is derived from an EMBL/GenBank/DDBJ whole genome shotgun (WGS) entry which is preliminary data.</text>
</comment>
<dbReference type="InterPro" id="IPR032710">
    <property type="entry name" value="NTF2-like_dom_sf"/>
</dbReference>
<sequence>MVGDLSQRSAREVLDDHLNIANNWAGTPSLEELLAEDLRRNVSEDIVILMSRGTFRGHGGVRELALMLAAELPEHKAFDYTYVAVEGRVGLLEWTYQDSQVQVRDGVDSYLIEDGKIVGQTIRYTVEPR</sequence>
<proteinExistence type="predicted"/>
<dbReference type="Pfam" id="PF12680">
    <property type="entry name" value="SnoaL_2"/>
    <property type="match status" value="1"/>
</dbReference>
<evidence type="ECO:0000313" key="2">
    <source>
        <dbReference type="EMBL" id="TCC06420.1"/>
    </source>
</evidence>
<dbReference type="EMBL" id="SJJZ01000003">
    <property type="protein sequence ID" value="TCC06420.1"/>
    <property type="molecule type" value="Genomic_DNA"/>
</dbReference>
<gene>
    <name evidence="2" type="ORF">E0H45_27855</name>
</gene>
<dbReference type="SUPFAM" id="SSF54427">
    <property type="entry name" value="NTF2-like"/>
    <property type="match status" value="1"/>
</dbReference>
<evidence type="ECO:0000313" key="3">
    <source>
        <dbReference type="Proteomes" id="UP000292346"/>
    </source>
</evidence>
<organism evidence="2 3">
    <name type="scientific">Kribbella soli</name>
    <dbReference type="NCBI Taxonomy" id="1124743"/>
    <lineage>
        <taxon>Bacteria</taxon>
        <taxon>Bacillati</taxon>
        <taxon>Actinomycetota</taxon>
        <taxon>Actinomycetes</taxon>
        <taxon>Propionibacteriales</taxon>
        <taxon>Kribbellaceae</taxon>
        <taxon>Kribbella</taxon>
    </lineage>
</organism>
<accession>A0A4R0HBA9</accession>